<accession>A0A024FTW9</accession>
<dbReference type="GO" id="GO:0000149">
    <property type="term" value="F:SNARE binding"/>
    <property type="evidence" value="ECO:0007669"/>
    <property type="project" value="TreeGrafter"/>
</dbReference>
<dbReference type="InParanoid" id="A0A024FTW9"/>
<organism evidence="1 2">
    <name type="scientific">Albugo candida</name>
    <dbReference type="NCBI Taxonomy" id="65357"/>
    <lineage>
        <taxon>Eukaryota</taxon>
        <taxon>Sar</taxon>
        <taxon>Stramenopiles</taxon>
        <taxon>Oomycota</taxon>
        <taxon>Peronosporomycetes</taxon>
        <taxon>Albuginales</taxon>
        <taxon>Albuginaceae</taxon>
        <taxon>Albugo</taxon>
    </lineage>
</organism>
<name>A0A024FTW9_9STRA</name>
<gene>
    <name evidence="1" type="ORF">BN9_107480</name>
</gene>
<dbReference type="Proteomes" id="UP000053237">
    <property type="component" value="Unassembled WGS sequence"/>
</dbReference>
<dbReference type="PANTHER" id="PTHR15922:SF2">
    <property type="entry name" value="NBAS SUBUNIT OF NRZ TETHERING COMPLEX"/>
    <property type="match status" value="1"/>
</dbReference>
<evidence type="ECO:0000313" key="2">
    <source>
        <dbReference type="Proteomes" id="UP000053237"/>
    </source>
</evidence>
<comment type="caution">
    <text evidence="1">The sequence shown here is derived from an EMBL/GenBank/DDBJ whole genome shotgun (WGS) entry which is preliminary data.</text>
</comment>
<dbReference type="OrthoDB" id="27490at2759"/>
<proteinExistence type="predicted"/>
<dbReference type="GO" id="GO:0006890">
    <property type="term" value="P:retrograde vesicle-mediated transport, Golgi to endoplasmic reticulum"/>
    <property type="evidence" value="ECO:0007669"/>
    <property type="project" value="TreeGrafter"/>
</dbReference>
<evidence type="ECO:0000313" key="1">
    <source>
        <dbReference type="EMBL" id="CCI10560.1"/>
    </source>
</evidence>
<sequence length="1797" mass="205459">MHTRSHYTQSHPSLMTPCYLKPQRTYTFPNGTDPLHVAAACDRNDPESLCIAAIYLPNQMHASSAEIVISFPIKGDLQTENFKLSSPSSTATFSSKSWRITWSSYAQNLLVTALEMEVETVVGPRFWLLSPDKQLESRYRLLCSQFFSDDILDFQWNTQSNILSQFGHGEKHFLLVLNDAKIVYLYVQDIISGRLLLDARKWHCRLVSCAYHQYKGTLALSGDISATDCSQSEGASSWSLWQVSTIDCTSTSLELLDSTLMLGPTEIEHCKTICGSIVDQSFSVDGQKLCMLHGEGFIAIRELEICENVIQWRRVNTDPTGVVNRATFLNNNLLVFQSNSQFSFTTVSLAHFKVFGTQSMVYLMAPEPHGHHLISIISISGGIRNGIQNSLCICTLVTKVFSVIAALIADDLLNEAVDLLKETPRSDAFSHEEGYQRVWEQYCRQSSSSASTYRIVHHAPTQEAAFRALQNIQSDSYIEQQSLCTIFSTAESMERMLQLSLTRASVPAASQLRRWLYRLGTMKLLAPTLRPQAEWYDSHWYLEFRDINLVDMAMHLASSRHIDALKVLWMRNKWNLVCHRLSILACLPISPHTHTEWIPVIAPDDAVFYGLNAANDVVKLDLEQDDNKRMDLSDEELRAITEYTSLSYTHRLEEMASAFHRLFIYWDDTFGQLATVYDVLELLPSQLLSHRCLASIRDAIKQLHSAEYRYGLSIGVRFIEWQIMSTEDRMRLVITHPHICLGIIRSIFLTSSDRLAKRRAVNALCACLVDQKPLCMEILMDSYSSEEEKTGAFQVLANTLENESVSESLVNILLQNCPVDRLGSLLHKLRQLETPAGLDITALEHYAPNERYTRLQLGLTIASDKVAWLQALCTSSIQADSCTRLDELQVVAYHHSWILHSLKTGDGFQTLLLYWKEHIKMLTHPQLSAFLTLFRELENESPRLTELTRLCESQIHSSTRVDTLLPLGEAFPSLQVDQFYEDAMYRGHVLESLATQQSTYSIAVSFATQFEMDPYNCLLAYIEHAFKTSQPLQPFDSVHPIQEALTQPSKLVPFLLKVYNQLSGTDYTTLILVFRLLLECYKRLQKSPSANFELKLSDACYRRWTLLYVCLKRLKDLSEQRIDFKLMAERENGQALMGDTCCPTHSVALKAVLPFVSAQNIKLISKILLQLHQIPVSSFVLLYMNEMCGRMESAADLYEACYPFLPVLSDEDLVNFYDAFVGSMISSKESTQFQHLQRVGDQLTQDKQLEVRVDLVSRIRGRKDERMKRDILLNALWLLQRDAEDTGWMEMILKAHPEVDDVLACLREKTRDVKRLDRFLRVVRGMMGVHEAQIMIMLTLFLCEDVQPLQVCWIQERFEMVMEMLTDMTVKMATGWQPTHHNSIGEPAFLYDSGPPEMKDLLRFLEWSCPRSLDAGISQVFTQIQALYPISSTDVMLENQPLSNVVESRWLHEIARCVDTNSGAQGLMLAQAILLHYRTHEREQQLYDLIVDGKSAFKDVYFAFAFQTVAGSETIEVELDLDEKTDELLRSSRPHVSPNLNTIAGVIALYDILQGITSWNWEQEVNYATCRQLMRLVQKQLTDPTSRPRGSCWDRLLREQEWSPSDWILWYQKRAYGRVEEETILTVIETSDSNSFAAHVALLCPFPKLRDRFHGQIVSYCVSCARGTHTEKTVFDLALLRYDLKELLAFDVVIYRWLCRELLERKVGKENSICSSMEYFISAAIVSEELEIAGRLNCAFQRVHPSLYAFDISQILLQRWSNTFERALVASRVASEPVKLLLMVVTKNNELLKRHAK</sequence>
<protein>
    <submittedName>
        <fullName evidence="1">Uncharacterized protein</fullName>
    </submittedName>
</protein>
<dbReference type="GO" id="GO:0070939">
    <property type="term" value="C:Dsl1/NZR complex"/>
    <property type="evidence" value="ECO:0007669"/>
    <property type="project" value="TreeGrafter"/>
</dbReference>
<keyword evidence="2" id="KW-1185">Reference proteome</keyword>
<dbReference type="STRING" id="65357.A0A024FTW9"/>
<dbReference type="PANTHER" id="PTHR15922">
    <property type="entry name" value="NEUROBLASTOMA-AMPLIFIED SEQUENCE"/>
    <property type="match status" value="1"/>
</dbReference>
<reference evidence="1 2" key="1">
    <citation type="submission" date="2012-05" db="EMBL/GenBank/DDBJ databases">
        <title>Recombination and specialization in a pathogen metapopulation.</title>
        <authorList>
            <person name="Gardiner A."/>
            <person name="Kemen E."/>
            <person name="Schultz-Larsen T."/>
            <person name="MacLean D."/>
            <person name="Van Oosterhout C."/>
            <person name="Jones J.D.G."/>
        </authorList>
    </citation>
    <scope>NUCLEOTIDE SEQUENCE [LARGE SCALE GENOMIC DNA]</scope>
    <source>
        <strain evidence="1 2">Ac Nc2</strain>
    </source>
</reference>
<dbReference type="EMBL" id="CAIX01000297">
    <property type="protein sequence ID" value="CCI10560.1"/>
    <property type="molecule type" value="Genomic_DNA"/>
</dbReference>